<name>A0ABR6XJ72_9BURK</name>
<dbReference type="Pfam" id="PF01381">
    <property type="entry name" value="HTH_3"/>
    <property type="match status" value="1"/>
</dbReference>
<comment type="caution">
    <text evidence="3">The sequence shown here is derived from an EMBL/GenBank/DDBJ whole genome shotgun (WGS) entry which is preliminary data.</text>
</comment>
<evidence type="ECO:0000313" key="4">
    <source>
        <dbReference type="Proteomes" id="UP000637632"/>
    </source>
</evidence>
<evidence type="ECO:0000259" key="2">
    <source>
        <dbReference type="PROSITE" id="PS50943"/>
    </source>
</evidence>
<accession>A0ABR6XJ72</accession>
<dbReference type="EMBL" id="JACOFT010000006">
    <property type="protein sequence ID" value="MBC3812962.1"/>
    <property type="molecule type" value="Genomic_DNA"/>
</dbReference>
<reference evidence="3 4" key="1">
    <citation type="submission" date="2020-08" db="EMBL/GenBank/DDBJ databases">
        <title>Novel species isolated from subtropical streams in China.</title>
        <authorList>
            <person name="Lu H."/>
        </authorList>
    </citation>
    <scope>NUCLEOTIDE SEQUENCE [LARGE SCALE GENOMIC DNA]</scope>
    <source>
        <strain evidence="3 4">CCTCC AB 2015119</strain>
    </source>
</reference>
<gene>
    <name evidence="3" type="ORF">H8K26_16075</name>
</gene>
<dbReference type="PROSITE" id="PS50943">
    <property type="entry name" value="HTH_CROC1"/>
    <property type="match status" value="1"/>
</dbReference>
<dbReference type="SUPFAM" id="SSF47413">
    <property type="entry name" value="lambda repressor-like DNA-binding domains"/>
    <property type="match status" value="1"/>
</dbReference>
<dbReference type="Proteomes" id="UP000637632">
    <property type="component" value="Unassembled WGS sequence"/>
</dbReference>
<dbReference type="SMART" id="SM00530">
    <property type="entry name" value="HTH_XRE"/>
    <property type="match status" value="1"/>
</dbReference>
<evidence type="ECO:0000313" key="3">
    <source>
        <dbReference type="EMBL" id="MBC3812962.1"/>
    </source>
</evidence>
<dbReference type="CDD" id="cd00093">
    <property type="entry name" value="HTH_XRE"/>
    <property type="match status" value="1"/>
</dbReference>
<dbReference type="PANTHER" id="PTHR46797">
    <property type="entry name" value="HTH-TYPE TRANSCRIPTIONAL REGULATOR"/>
    <property type="match status" value="1"/>
</dbReference>
<sequence length="89" mass="10021">MKELCNCFGIAVRQARDAHQWSQEVLAEKANLNRSYIGEIERGKVIPSLVTMEKLSQALGLRMSELLARCEDVRHAQAMQKMSLMAIAC</sequence>
<dbReference type="InterPro" id="IPR010982">
    <property type="entry name" value="Lambda_DNA-bd_dom_sf"/>
</dbReference>
<dbReference type="InterPro" id="IPR050807">
    <property type="entry name" value="TransReg_Diox_bact_type"/>
</dbReference>
<proteinExistence type="predicted"/>
<feature type="domain" description="HTH cro/C1-type" evidence="2">
    <location>
        <begin position="12"/>
        <end position="66"/>
    </location>
</feature>
<dbReference type="Gene3D" id="1.10.260.40">
    <property type="entry name" value="lambda repressor-like DNA-binding domains"/>
    <property type="match status" value="1"/>
</dbReference>
<organism evidence="3 4">
    <name type="scientific">Undibacterium aquatile</name>
    <dbReference type="NCBI Taxonomy" id="1537398"/>
    <lineage>
        <taxon>Bacteria</taxon>
        <taxon>Pseudomonadati</taxon>
        <taxon>Pseudomonadota</taxon>
        <taxon>Betaproteobacteria</taxon>
        <taxon>Burkholderiales</taxon>
        <taxon>Oxalobacteraceae</taxon>
        <taxon>Undibacterium</taxon>
    </lineage>
</organism>
<keyword evidence="4" id="KW-1185">Reference proteome</keyword>
<dbReference type="InterPro" id="IPR001387">
    <property type="entry name" value="Cro/C1-type_HTH"/>
</dbReference>
<keyword evidence="1" id="KW-0238">DNA-binding</keyword>
<dbReference type="PANTHER" id="PTHR46797:SF1">
    <property type="entry name" value="METHYLPHOSPHONATE SYNTHASE"/>
    <property type="match status" value="1"/>
</dbReference>
<protein>
    <submittedName>
        <fullName evidence="3">Helix-turn-helix transcriptional regulator</fullName>
    </submittedName>
</protein>
<evidence type="ECO:0000256" key="1">
    <source>
        <dbReference type="ARBA" id="ARBA00023125"/>
    </source>
</evidence>